<dbReference type="Pfam" id="PF01618">
    <property type="entry name" value="MotA_ExbB"/>
    <property type="match status" value="1"/>
</dbReference>
<keyword evidence="6" id="KW-0813">Transport</keyword>
<keyword evidence="4 8" id="KW-1133">Transmembrane helix</keyword>
<evidence type="ECO:0000256" key="6">
    <source>
        <dbReference type="RuleBase" id="RU004057"/>
    </source>
</evidence>
<sequence>MKKLSIIAATLLVSAIPMWGQSSLEAAAENAQKKLDASLEKLADLREEIGSEKIPLTKERDTLFSKLRDLRREADRAQRISDNQSSDLSTYEASLNSQEEMVDYLINLSSEFGRTFGSQLDPSEYEFYGDKITASEMTNEDPNTTALEKLGAQKEIIEAALERMEALAGGATYEGQAITTDGILKDGTFVRFGPITYFASGETAGLVEQGNSTEPLVMPIMDGSFNPGIAAIASGQEGSLPIDATLDNAMAIEATKESVLDHISKGGIWVYPILGFAFLSLAVAAFKAFELATLPKPKEGFLSEVLSKLASKDKEGAAHAANNASGPMGKMIQQGVKYADHDPELVEEILYESMVDTQPKVMRLLPFISVTAAVAPLLGLLGTVTGMINTFNRIKIFGTGDAKSLSGGISEALITTEFGLIVAIPALLLYAILSRKAKGYIARMEKMSISFINGIKTIS</sequence>
<protein>
    <submittedName>
        <fullName evidence="11">MotA/TolQ/ExbB proton channel family protein</fullName>
    </submittedName>
</protein>
<comment type="similarity">
    <text evidence="6">Belongs to the exbB/tolQ family.</text>
</comment>
<organism evidence="11 12">
    <name type="scientific">Pelagicoccus albus</name>
    <dbReference type="NCBI Taxonomy" id="415222"/>
    <lineage>
        <taxon>Bacteria</taxon>
        <taxon>Pseudomonadati</taxon>
        <taxon>Verrucomicrobiota</taxon>
        <taxon>Opitutia</taxon>
        <taxon>Puniceicoccales</taxon>
        <taxon>Pelagicoccaceae</taxon>
        <taxon>Pelagicoccus</taxon>
    </lineage>
</organism>
<evidence type="ECO:0000256" key="4">
    <source>
        <dbReference type="ARBA" id="ARBA00022989"/>
    </source>
</evidence>
<dbReference type="AlphaFoldDB" id="A0A7X1B6H7"/>
<evidence type="ECO:0000259" key="10">
    <source>
        <dbReference type="Pfam" id="PF01618"/>
    </source>
</evidence>
<dbReference type="GO" id="GO:0005886">
    <property type="term" value="C:plasma membrane"/>
    <property type="evidence" value="ECO:0007669"/>
    <property type="project" value="UniProtKB-SubCell"/>
</dbReference>
<dbReference type="PANTHER" id="PTHR30625">
    <property type="entry name" value="PROTEIN TOLQ"/>
    <property type="match status" value="1"/>
</dbReference>
<feature type="coiled-coil region" evidence="7">
    <location>
        <begin position="21"/>
        <end position="87"/>
    </location>
</feature>
<feature type="transmembrane region" description="Helical" evidence="8">
    <location>
        <begin position="364"/>
        <end position="388"/>
    </location>
</feature>
<evidence type="ECO:0000313" key="11">
    <source>
        <dbReference type="EMBL" id="MBC2606507.1"/>
    </source>
</evidence>
<accession>A0A7X1B6H7</accession>
<feature type="transmembrane region" description="Helical" evidence="8">
    <location>
        <begin position="268"/>
        <end position="289"/>
    </location>
</feature>
<evidence type="ECO:0000256" key="9">
    <source>
        <dbReference type="SAM" id="SignalP"/>
    </source>
</evidence>
<dbReference type="InterPro" id="IPR050790">
    <property type="entry name" value="ExbB/TolQ_transport"/>
</dbReference>
<feature type="signal peptide" evidence="9">
    <location>
        <begin position="1"/>
        <end position="20"/>
    </location>
</feature>
<keyword evidence="12" id="KW-1185">Reference proteome</keyword>
<dbReference type="PIRSF" id="PIRSF037714">
    <property type="entry name" value="TolR"/>
    <property type="match status" value="1"/>
</dbReference>
<comment type="subcellular location">
    <subcellularLocation>
        <location evidence="1">Cell membrane</location>
        <topology evidence="1">Multi-pass membrane protein</topology>
    </subcellularLocation>
    <subcellularLocation>
        <location evidence="6">Membrane</location>
        <topology evidence="6">Multi-pass membrane protein</topology>
    </subcellularLocation>
</comment>
<comment type="caution">
    <text evidence="11">The sequence shown here is derived from an EMBL/GenBank/DDBJ whole genome shotgun (WGS) entry which is preliminary data.</text>
</comment>
<dbReference type="GO" id="GO:0017038">
    <property type="term" value="P:protein import"/>
    <property type="evidence" value="ECO:0007669"/>
    <property type="project" value="TreeGrafter"/>
</dbReference>
<evidence type="ECO:0000256" key="8">
    <source>
        <dbReference type="SAM" id="Phobius"/>
    </source>
</evidence>
<evidence type="ECO:0000256" key="2">
    <source>
        <dbReference type="ARBA" id="ARBA00022475"/>
    </source>
</evidence>
<dbReference type="Proteomes" id="UP000526501">
    <property type="component" value="Unassembled WGS sequence"/>
</dbReference>
<dbReference type="PANTHER" id="PTHR30625:SF11">
    <property type="entry name" value="MOTA_TOLQ_EXBB PROTON CHANNEL DOMAIN-CONTAINING PROTEIN"/>
    <property type="match status" value="1"/>
</dbReference>
<dbReference type="InterPro" id="IPR002898">
    <property type="entry name" value="MotA_ExbB_proton_chnl"/>
</dbReference>
<dbReference type="RefSeq" id="WP_185660377.1">
    <property type="nucleotide sequence ID" value="NZ_CAWPOO010000012.1"/>
</dbReference>
<evidence type="ECO:0000256" key="1">
    <source>
        <dbReference type="ARBA" id="ARBA00004651"/>
    </source>
</evidence>
<feature type="transmembrane region" description="Helical" evidence="8">
    <location>
        <begin position="408"/>
        <end position="433"/>
    </location>
</feature>
<evidence type="ECO:0000256" key="5">
    <source>
        <dbReference type="ARBA" id="ARBA00023136"/>
    </source>
</evidence>
<dbReference type="InterPro" id="IPR017270">
    <property type="entry name" value="MotA/TolQ/ExbB-rel"/>
</dbReference>
<feature type="chain" id="PRO_5030905105" evidence="9">
    <location>
        <begin position="21"/>
        <end position="459"/>
    </location>
</feature>
<evidence type="ECO:0000256" key="3">
    <source>
        <dbReference type="ARBA" id="ARBA00022692"/>
    </source>
</evidence>
<feature type="domain" description="MotA/TolQ/ExbB proton channel" evidence="10">
    <location>
        <begin position="325"/>
        <end position="445"/>
    </location>
</feature>
<reference evidence="11 12" key="1">
    <citation type="submission" date="2020-07" db="EMBL/GenBank/DDBJ databases">
        <authorList>
            <person name="Feng X."/>
        </authorList>
    </citation>
    <scope>NUCLEOTIDE SEQUENCE [LARGE SCALE GENOMIC DNA]</scope>
    <source>
        <strain evidence="11 12">JCM23202</strain>
    </source>
</reference>
<keyword evidence="6" id="KW-0653">Protein transport</keyword>
<gene>
    <name evidence="11" type="ORF">H5P27_10685</name>
</gene>
<proteinExistence type="inferred from homology"/>
<keyword evidence="9" id="KW-0732">Signal</keyword>
<dbReference type="EMBL" id="JACHVC010000012">
    <property type="protein sequence ID" value="MBC2606507.1"/>
    <property type="molecule type" value="Genomic_DNA"/>
</dbReference>
<keyword evidence="7" id="KW-0175">Coiled coil</keyword>
<keyword evidence="3 8" id="KW-0812">Transmembrane</keyword>
<evidence type="ECO:0000313" key="12">
    <source>
        <dbReference type="Proteomes" id="UP000526501"/>
    </source>
</evidence>
<keyword evidence="2" id="KW-1003">Cell membrane</keyword>
<evidence type="ECO:0000256" key="7">
    <source>
        <dbReference type="SAM" id="Coils"/>
    </source>
</evidence>
<keyword evidence="5 8" id="KW-0472">Membrane</keyword>
<name>A0A7X1B6H7_9BACT</name>